<name>A0AAU9PQC3_9ASTR</name>
<dbReference type="Proteomes" id="UP001157418">
    <property type="component" value="Unassembled WGS sequence"/>
</dbReference>
<dbReference type="PANTHER" id="PTHR34835">
    <property type="entry name" value="OS07G0283600 PROTEIN-RELATED"/>
    <property type="match status" value="1"/>
</dbReference>
<reference evidence="2 3" key="1">
    <citation type="submission" date="2022-01" db="EMBL/GenBank/DDBJ databases">
        <authorList>
            <person name="Xiong W."/>
            <person name="Schranz E."/>
        </authorList>
    </citation>
    <scope>NUCLEOTIDE SEQUENCE [LARGE SCALE GENOMIC DNA]</scope>
</reference>
<evidence type="ECO:0000256" key="1">
    <source>
        <dbReference type="SAM" id="MobiDB-lite"/>
    </source>
</evidence>
<keyword evidence="3" id="KW-1185">Reference proteome</keyword>
<accession>A0AAU9PQC3</accession>
<evidence type="ECO:0000313" key="3">
    <source>
        <dbReference type="Proteomes" id="UP001157418"/>
    </source>
</evidence>
<evidence type="ECO:0000313" key="2">
    <source>
        <dbReference type="EMBL" id="CAH1452431.1"/>
    </source>
</evidence>
<comment type="caution">
    <text evidence="2">The sequence shown here is derived from an EMBL/GenBank/DDBJ whole genome shotgun (WGS) entry which is preliminary data.</text>
</comment>
<feature type="region of interest" description="Disordered" evidence="1">
    <location>
        <begin position="91"/>
        <end position="111"/>
    </location>
</feature>
<organism evidence="2 3">
    <name type="scientific">Lactuca virosa</name>
    <dbReference type="NCBI Taxonomy" id="75947"/>
    <lineage>
        <taxon>Eukaryota</taxon>
        <taxon>Viridiplantae</taxon>
        <taxon>Streptophyta</taxon>
        <taxon>Embryophyta</taxon>
        <taxon>Tracheophyta</taxon>
        <taxon>Spermatophyta</taxon>
        <taxon>Magnoliopsida</taxon>
        <taxon>eudicotyledons</taxon>
        <taxon>Gunneridae</taxon>
        <taxon>Pentapetalae</taxon>
        <taxon>asterids</taxon>
        <taxon>campanulids</taxon>
        <taxon>Asterales</taxon>
        <taxon>Asteraceae</taxon>
        <taxon>Cichorioideae</taxon>
        <taxon>Cichorieae</taxon>
        <taxon>Lactucinae</taxon>
        <taxon>Lactuca</taxon>
    </lineage>
</organism>
<dbReference type="AlphaFoldDB" id="A0AAU9PQC3"/>
<proteinExistence type="predicted"/>
<dbReference type="EMBL" id="CAKMRJ010005745">
    <property type="protein sequence ID" value="CAH1452431.1"/>
    <property type="molecule type" value="Genomic_DNA"/>
</dbReference>
<sequence length="495" mass="56378">MGRCDLNPLCLIRRDTDLSSIDWYDFIVDCLVRTKKVYNSKKESSFYYGPAAYLMYVDSFKFDHLQVTRKRPIIFYWTSEKIRFLEEECQESEYNEEESGGDEDEYDGDEDLCDEDEEEFDVNKVYENKISYMYQKMEDLKKDLVVKIDEGVLKFPQSQNLKNWKLLFPVEDLSTKSFDFHYVSQQNKEPILTPAFVQVNDDEKITEGDGSCPYEGNIGKNDVEGNGDVNDHAYEDDIGKNNDFLNEKDDEQQNGSGFNEEEAISLNFVVENVSTENLVDGCINQKQVEDDVNDNLTGFEKNEFDDGIVNLGEEDHKKEVISDHTVDKVIVEKKKEDELIHPSLLKGFAEVLVELSKAKKDGEGVVESEGVEVHSDLGKAIEDCSNKNKDGETAKEGLQIIQWKDSNETQSLKKDNAEVKVEKFSCPSFSLGFNQDSQGSNKASQSQSSTERMTKKKIKDKVYLGKNIWWAKVCCSSVDVIDASLVSFAPLLGTL</sequence>
<gene>
    <name evidence="2" type="ORF">LVIROSA_LOCUS37727</name>
</gene>
<dbReference type="PANTHER" id="PTHR34835:SF90">
    <property type="entry name" value="AMINOTRANSFERASE-LIKE PLANT MOBILE DOMAIN-CONTAINING PROTEIN"/>
    <property type="match status" value="1"/>
</dbReference>
<protein>
    <submittedName>
        <fullName evidence="2">Uncharacterized protein</fullName>
    </submittedName>
</protein>